<dbReference type="PANTHER" id="PTHR33463">
    <property type="entry name" value="NB-ARC DOMAIN-CONTAINING PROTEIN-RELATED"/>
    <property type="match status" value="1"/>
</dbReference>
<dbReference type="SUPFAM" id="SSF52540">
    <property type="entry name" value="P-loop containing nucleoside triphosphate hydrolases"/>
    <property type="match status" value="1"/>
</dbReference>
<feature type="domain" description="Disease resistance protein At4g27190-like leucine-rich repeats" evidence="7">
    <location>
        <begin position="790"/>
        <end position="858"/>
    </location>
</feature>
<dbReference type="InterPro" id="IPR042197">
    <property type="entry name" value="Apaf_helical"/>
</dbReference>
<feature type="domain" description="Disease resistance protein At4g27190-like leucine-rich repeats" evidence="7">
    <location>
        <begin position="1064"/>
        <end position="1122"/>
    </location>
</feature>
<dbReference type="Pfam" id="PF00931">
    <property type="entry name" value="NB-ARC"/>
    <property type="match status" value="1"/>
</dbReference>
<accession>A0A8B8KAZ9</accession>
<evidence type="ECO:0000313" key="8">
    <source>
        <dbReference type="Proteomes" id="UP000694853"/>
    </source>
</evidence>
<dbReference type="Gene3D" id="1.10.8.430">
    <property type="entry name" value="Helical domain of apoptotic protease-activating factors"/>
    <property type="match status" value="1"/>
</dbReference>
<dbReference type="FunFam" id="3.40.50.300:FF:001091">
    <property type="entry name" value="Probable disease resistance protein At1g61300"/>
    <property type="match status" value="1"/>
</dbReference>
<dbReference type="InterPro" id="IPR002182">
    <property type="entry name" value="NB-ARC"/>
</dbReference>
<feature type="coiled-coil region" evidence="5">
    <location>
        <begin position="34"/>
        <end position="96"/>
    </location>
</feature>
<feature type="domain" description="NB-ARC" evidence="6">
    <location>
        <begin position="154"/>
        <end position="313"/>
    </location>
</feature>
<keyword evidence="2" id="KW-0547">Nucleotide-binding</keyword>
<feature type="domain" description="Disease resistance protein At4g27190-like leucine-rich repeats" evidence="7">
    <location>
        <begin position="1131"/>
        <end position="1173"/>
    </location>
</feature>
<organism evidence="8 9">
    <name type="scientific">Abrus precatorius</name>
    <name type="common">Indian licorice</name>
    <name type="synonym">Glycine abrus</name>
    <dbReference type="NCBI Taxonomy" id="3816"/>
    <lineage>
        <taxon>Eukaryota</taxon>
        <taxon>Viridiplantae</taxon>
        <taxon>Streptophyta</taxon>
        <taxon>Embryophyta</taxon>
        <taxon>Tracheophyta</taxon>
        <taxon>Spermatophyta</taxon>
        <taxon>Magnoliopsida</taxon>
        <taxon>eudicotyledons</taxon>
        <taxon>Gunneridae</taxon>
        <taxon>Pentapetalae</taxon>
        <taxon>rosids</taxon>
        <taxon>fabids</taxon>
        <taxon>Fabales</taxon>
        <taxon>Fabaceae</taxon>
        <taxon>Papilionoideae</taxon>
        <taxon>50 kb inversion clade</taxon>
        <taxon>NPAAA clade</taxon>
        <taxon>indigoferoid/millettioid clade</taxon>
        <taxon>Abreae</taxon>
        <taxon>Abrus</taxon>
    </lineage>
</organism>
<proteinExistence type="inferred from homology"/>
<dbReference type="PANTHER" id="PTHR33463:SF151">
    <property type="entry name" value="NB-ARC DOMAIN-CONTAINING PROTEIN"/>
    <property type="match status" value="1"/>
</dbReference>
<feature type="domain" description="Disease resistance protein At4g27190-like leucine-rich repeats" evidence="7">
    <location>
        <begin position="865"/>
        <end position="928"/>
    </location>
</feature>
<dbReference type="GO" id="GO:0043531">
    <property type="term" value="F:ADP binding"/>
    <property type="evidence" value="ECO:0007669"/>
    <property type="project" value="InterPro"/>
</dbReference>
<dbReference type="InterPro" id="IPR027417">
    <property type="entry name" value="P-loop_NTPase"/>
</dbReference>
<feature type="domain" description="Disease resistance protein At4g27190-like leucine-rich repeats" evidence="7">
    <location>
        <begin position="1258"/>
        <end position="1320"/>
    </location>
</feature>
<name>A0A8B8KAZ9_ABRPR</name>
<dbReference type="Gene3D" id="3.80.10.10">
    <property type="entry name" value="Ribonuclease Inhibitor"/>
    <property type="match status" value="5"/>
</dbReference>
<evidence type="ECO:0000313" key="9">
    <source>
        <dbReference type="RefSeq" id="XP_027340945.1"/>
    </source>
</evidence>
<evidence type="ECO:0000256" key="1">
    <source>
        <dbReference type="ARBA" id="ARBA00008894"/>
    </source>
</evidence>
<keyword evidence="3" id="KW-0611">Plant defense</keyword>
<sequence>MAEIGTAVASTIIERVVDAIIVCARYIFRFNKFVIELRKSKRTLEKVLDHMKERAKDAAINAEKIVQPVEEWLSDVEKALEDAQKLEEKVEDSQSCLNLTLQYSLAKEVICMTQQMNMLNINNKFEPFSQPIELSSMDYFFPKDFVSLDSRKPVHEKLLKAIQDDRNIVIGVLGMEGSGKSTLARVVGKQVEESKLFDKVVMTVVSQDVKVRDIQGQIADHLSFSLMEETELGRALRLSHRLKTEKILIILDDVREKLDLEAIGIPFNENDKRCCILLTTRNQEVCTSMNCQSMIELSVLSEDEGWTLFKQRAQIDDDSSEDLREVAIRVFNKCQGVLVAILTVASTLKGKSLLTWELALSRLETCQSIDVRESLTSTYECNELEEIICLDSKEAGGMRYLYAPSLPVFPKLRKILIKGCYKLRKIFFPRIVSSLPELKELSVHDCNELLGIISSNSSNEATQFQNLSFPSQQVSFPKLEVIEIQSCNKLKTIFFATTVSSLPELKELSISNCNNLEEIISSNSVETTQLRNVTSPFQEICPKLWRISIENCNKLKTFFSVAIVTSLPELQQLVVKDCDKWEEIVFIDSNQAGQFRNRDPLYQQDCFLKLRSVQIERCHALKTIFSTTIVTCLPELIELILKDCNEWMEIISGDLEESKQFGNPSVHAKEVCFPKLQRIEIESCRRLKTIFSTALVTILPELEQLVVKDCNELEGIIYFDSEEARQLRNLSASSQKICFPKLRKIEILKCNKLKAIFSTTIVRSLPELEQLLLMECNELEEAISLDSDEAGQLKNLSVPSQQVCFPKLGSIRIEKCSKFKRIFSMTIVKILPELKQLVVKDCNEWKEIISIDLEEARELRNISSPLCQVCFPKLRTVEIEGCNKLKAIFSATIVTILPRLELLFVKDCSEWEEIISVDSEEEEQLRNQSSPFQQVCFPRLRTINIQKCNKLKAIFAATIVTKLPMLEYLTVKDCNEWAEIISLGSVEARQHRNLYSPYQQVCFPVLFTIEIERCNKLKTIFHAAIVTSLPELVELSVEDCSEWEEIICSDSEEATQQRTLFASSQQVCFPKLRSISIEKCNKLKTIFNAAVVSSLPELESLIIRNCDEWEEIISLDSREARQNENVFATFQNICFPKLHRFWVAGCNKLKTIFSVSIISSLPNLESLSVADCDNLKALISPYSVKEEQMRNKLAPPHQVSFLKLESIWIQSCKKLTTIFFTTTISYMPKLKHLCVFDCNELEDIICSDSMEEKPLRNLSTPSQQVYFPKLTRIDIERCNKLKTIFSSTIVGNLPELGRLYVSGCNALEEIFSLDSVETGQVEKISASSQQVCFPKLSSISILICNKLKCIFPYTMAFHCPSLDSLYIQSCSQVEHIVNFEPKATTEGVSGMVVDHDHGEHLLFPNLHWLGVRKLPTLTGTFPWYNDESQYRHLTIEDCPKYLWYSVST</sequence>
<keyword evidence="8" id="KW-1185">Reference proteome</keyword>
<comment type="similarity">
    <text evidence="1">Belongs to the disease resistance NB-LRR family.</text>
</comment>
<feature type="domain" description="Disease resistance protein At4g27190-like leucine-rich repeats" evidence="7">
    <location>
        <begin position="1327"/>
        <end position="1430"/>
    </location>
</feature>
<feature type="domain" description="Disease resistance protein At4g27190-like leucine-rich repeats" evidence="7">
    <location>
        <begin position="665"/>
        <end position="728"/>
    </location>
</feature>
<dbReference type="RefSeq" id="XP_027340945.1">
    <property type="nucleotide sequence ID" value="XM_027485144.1"/>
</dbReference>
<dbReference type="GO" id="GO:0005524">
    <property type="term" value="F:ATP binding"/>
    <property type="evidence" value="ECO:0007669"/>
    <property type="project" value="UniProtKB-KW"/>
</dbReference>
<dbReference type="SUPFAM" id="SSF52047">
    <property type="entry name" value="RNI-like"/>
    <property type="match status" value="3"/>
</dbReference>
<feature type="domain" description="Disease resistance protein At4g27190-like leucine-rich repeats" evidence="7">
    <location>
        <begin position="930"/>
        <end position="975"/>
    </location>
</feature>
<gene>
    <name evidence="9" type="primary">LOC113854242</name>
</gene>
<dbReference type="Gene3D" id="3.40.50.300">
    <property type="entry name" value="P-loop containing nucleotide triphosphate hydrolases"/>
    <property type="match status" value="1"/>
</dbReference>
<dbReference type="InterPro" id="IPR032675">
    <property type="entry name" value="LRR_dom_sf"/>
</dbReference>
<keyword evidence="5" id="KW-0175">Coiled coil</keyword>
<reference evidence="9" key="2">
    <citation type="submission" date="2025-08" db="UniProtKB">
        <authorList>
            <consortium name="RefSeq"/>
        </authorList>
    </citation>
    <scope>IDENTIFICATION</scope>
    <source>
        <tissue evidence="9">Young leaves</tissue>
    </source>
</reference>
<dbReference type="GeneID" id="113854242"/>
<dbReference type="GO" id="GO:0006952">
    <property type="term" value="P:defense response"/>
    <property type="evidence" value="ECO:0007669"/>
    <property type="project" value="UniProtKB-KW"/>
</dbReference>
<feature type="domain" description="Disease resistance protein At4g27190-like leucine-rich repeats" evidence="7">
    <location>
        <begin position="734"/>
        <end position="777"/>
    </location>
</feature>
<feature type="domain" description="Disease resistance protein At4g27190-like leucine-rich repeats" evidence="7">
    <location>
        <begin position="463"/>
        <end position="530"/>
    </location>
</feature>
<evidence type="ECO:0000259" key="6">
    <source>
        <dbReference type="Pfam" id="PF00931"/>
    </source>
</evidence>
<dbReference type="PRINTS" id="PR00364">
    <property type="entry name" value="DISEASERSIST"/>
</dbReference>
<dbReference type="OrthoDB" id="1424915at2759"/>
<dbReference type="InterPro" id="IPR057135">
    <property type="entry name" value="At4g27190-like_LRR"/>
</dbReference>
<keyword evidence="4" id="KW-0067">ATP-binding</keyword>
<evidence type="ECO:0000256" key="2">
    <source>
        <dbReference type="ARBA" id="ARBA00022741"/>
    </source>
</evidence>
<dbReference type="Proteomes" id="UP000694853">
    <property type="component" value="Unplaced"/>
</dbReference>
<reference evidence="8" key="1">
    <citation type="journal article" date="2019" name="Toxins">
        <title>Detection of Abrin-Like and Prepropulchellin-Like Toxin Genes and Transcripts Using Whole Genome Sequencing and Full-Length Transcript Sequencing of Abrus precatorius.</title>
        <authorList>
            <person name="Hovde B.T."/>
            <person name="Daligault H.E."/>
            <person name="Hanschen E.R."/>
            <person name="Kunde Y.A."/>
            <person name="Johnson M.B."/>
            <person name="Starkenburg S.R."/>
            <person name="Johnson S.L."/>
        </authorList>
    </citation>
    <scope>NUCLEOTIDE SEQUENCE [LARGE SCALE GENOMIC DNA]</scope>
</reference>
<evidence type="ECO:0000256" key="5">
    <source>
        <dbReference type="SAM" id="Coils"/>
    </source>
</evidence>
<evidence type="ECO:0000256" key="3">
    <source>
        <dbReference type="ARBA" id="ARBA00022821"/>
    </source>
</evidence>
<evidence type="ECO:0000256" key="4">
    <source>
        <dbReference type="ARBA" id="ARBA00022840"/>
    </source>
</evidence>
<protein>
    <submittedName>
        <fullName evidence="9">Disease resistance protein SUMM2-like</fullName>
    </submittedName>
</protein>
<dbReference type="InterPro" id="IPR050905">
    <property type="entry name" value="Plant_NBS-LRR"/>
</dbReference>
<evidence type="ECO:0000259" key="7">
    <source>
        <dbReference type="Pfam" id="PF23247"/>
    </source>
</evidence>
<dbReference type="KEGG" id="aprc:113854242"/>
<dbReference type="Pfam" id="PF23247">
    <property type="entry name" value="LRR_RPS2"/>
    <property type="match status" value="10"/>
</dbReference>